<evidence type="ECO:0000259" key="11">
    <source>
        <dbReference type="Pfam" id="PF02823"/>
    </source>
</evidence>
<dbReference type="STRING" id="1184267.A11Q_2605"/>
<dbReference type="InterPro" id="IPR001469">
    <property type="entry name" value="ATP_synth_F1_dsu/esu"/>
</dbReference>
<evidence type="ECO:0000256" key="6">
    <source>
        <dbReference type="ARBA" id="ARBA00023136"/>
    </source>
</evidence>
<keyword evidence="5 9" id="KW-0406">Ion transport</keyword>
<dbReference type="Pfam" id="PF02823">
    <property type="entry name" value="ATP-synt_DE_N"/>
    <property type="match status" value="1"/>
</dbReference>
<comment type="subunit">
    <text evidence="9 10">F-type ATPases have 2 components, CF(1) - the catalytic core - and CF(0) - the membrane proton channel. CF(1) has five subunits: alpha(3), beta(3), gamma(1), delta(1), epsilon(1). CF(0) has three main subunits: a, b and c.</text>
</comment>
<keyword evidence="9" id="KW-1003">Cell membrane</keyword>
<dbReference type="HAMAP" id="MF_00530">
    <property type="entry name" value="ATP_synth_epsil_bac"/>
    <property type="match status" value="1"/>
</dbReference>
<reference evidence="12 13" key="1">
    <citation type="journal article" date="2013" name="ISME J.">
        <title>By their genes ye shall know them: genomic signatures of predatory bacteria.</title>
        <authorList>
            <person name="Pasternak Z."/>
            <person name="Pietrokovski S."/>
            <person name="Rotem O."/>
            <person name="Gophna U."/>
            <person name="Lurie-Weinberger M.N."/>
            <person name="Jurkevitch E."/>
        </authorList>
    </citation>
    <scope>NUCLEOTIDE SEQUENCE [LARGE SCALE GENOMIC DNA]</scope>
    <source>
        <strain evidence="12 13">JSS</strain>
    </source>
</reference>
<evidence type="ECO:0000256" key="2">
    <source>
        <dbReference type="ARBA" id="ARBA00004184"/>
    </source>
</evidence>
<evidence type="ECO:0000256" key="9">
    <source>
        <dbReference type="HAMAP-Rule" id="MF_00530"/>
    </source>
</evidence>
<dbReference type="GO" id="GO:0005524">
    <property type="term" value="F:ATP binding"/>
    <property type="evidence" value="ECO:0007669"/>
    <property type="project" value="UniProtKB-UniRule"/>
</dbReference>
<dbReference type="AlphaFoldDB" id="M4VFJ0"/>
<comment type="similarity">
    <text evidence="3 9 10">Belongs to the ATPase epsilon chain family.</text>
</comment>
<proteinExistence type="inferred from homology"/>
<dbReference type="InterPro" id="IPR036771">
    <property type="entry name" value="ATPsynth_dsu/esu_N"/>
</dbReference>
<keyword evidence="8 9" id="KW-0066">ATP synthesis</keyword>
<dbReference type="GO" id="GO:0012505">
    <property type="term" value="C:endomembrane system"/>
    <property type="evidence" value="ECO:0007669"/>
    <property type="project" value="UniProtKB-SubCell"/>
</dbReference>
<dbReference type="EMBL" id="CP003537">
    <property type="protein sequence ID" value="AGH96821.1"/>
    <property type="molecule type" value="Genomic_DNA"/>
</dbReference>
<keyword evidence="7 9" id="KW-0139">CF(1)</keyword>
<dbReference type="SUPFAM" id="SSF51344">
    <property type="entry name" value="Epsilon subunit of F1F0-ATP synthase N-terminal domain"/>
    <property type="match status" value="1"/>
</dbReference>
<sequence length="134" mass="14612">MFKLNVLTPERKAVFDQEITEVSVPAHSGEMTILPGHAPMITTLGTGILRYKAKNQEKAFKAVISWGYCEVSPEGVNVLAEFLQTPEETSAEAAQAALQTVEKKLTTEVLSDSEYETAMNEAEKARAAIALVKI</sequence>
<gene>
    <name evidence="9" type="primary">atpC</name>
    <name evidence="12" type="ORF">A11Q_2605</name>
</gene>
<dbReference type="GO" id="GO:0046933">
    <property type="term" value="F:proton-transporting ATP synthase activity, rotational mechanism"/>
    <property type="evidence" value="ECO:0007669"/>
    <property type="project" value="UniProtKB-UniRule"/>
</dbReference>
<dbReference type="NCBIfam" id="TIGR01216">
    <property type="entry name" value="ATP_synt_epsi"/>
    <property type="match status" value="1"/>
</dbReference>
<protein>
    <recommendedName>
        <fullName evidence="9">ATP synthase epsilon chain</fullName>
    </recommendedName>
    <alternativeName>
        <fullName evidence="9">ATP synthase F1 sector epsilon subunit</fullName>
    </alternativeName>
    <alternativeName>
        <fullName evidence="9">F-ATPase epsilon subunit</fullName>
    </alternativeName>
</protein>
<evidence type="ECO:0000256" key="8">
    <source>
        <dbReference type="ARBA" id="ARBA00023310"/>
    </source>
</evidence>
<dbReference type="eggNOG" id="COG0355">
    <property type="taxonomic scope" value="Bacteria"/>
</dbReference>
<dbReference type="Proteomes" id="UP000012040">
    <property type="component" value="Chromosome"/>
</dbReference>
<keyword evidence="4 9" id="KW-0813">Transport</keyword>
<dbReference type="PANTHER" id="PTHR13822">
    <property type="entry name" value="ATP SYNTHASE DELTA/EPSILON CHAIN"/>
    <property type="match status" value="1"/>
</dbReference>
<evidence type="ECO:0000256" key="10">
    <source>
        <dbReference type="RuleBase" id="RU003656"/>
    </source>
</evidence>
<dbReference type="InterPro" id="IPR020546">
    <property type="entry name" value="ATP_synth_F1_dsu/esu_N"/>
</dbReference>
<comment type="function">
    <text evidence="1 9">Produces ATP from ADP in the presence of a proton gradient across the membrane.</text>
</comment>
<organism evidence="12 13">
    <name type="scientific">Pseudobdellovibrio exovorus JSS</name>
    <dbReference type="NCBI Taxonomy" id="1184267"/>
    <lineage>
        <taxon>Bacteria</taxon>
        <taxon>Pseudomonadati</taxon>
        <taxon>Bdellovibrionota</taxon>
        <taxon>Bdellovibrionia</taxon>
        <taxon>Bdellovibrionales</taxon>
        <taxon>Pseudobdellovibrionaceae</taxon>
        <taxon>Pseudobdellovibrio</taxon>
    </lineage>
</organism>
<dbReference type="RefSeq" id="WP_015471311.1">
    <property type="nucleotide sequence ID" value="NC_020813.1"/>
</dbReference>
<evidence type="ECO:0000256" key="5">
    <source>
        <dbReference type="ARBA" id="ARBA00023065"/>
    </source>
</evidence>
<dbReference type="PATRIC" id="fig|1184267.3.peg.2633"/>
<dbReference type="PANTHER" id="PTHR13822:SF10">
    <property type="entry name" value="ATP SYNTHASE EPSILON CHAIN, CHLOROPLASTIC"/>
    <property type="match status" value="1"/>
</dbReference>
<keyword evidence="9" id="KW-0375">Hydrogen ion transport</keyword>
<evidence type="ECO:0000256" key="4">
    <source>
        <dbReference type="ARBA" id="ARBA00022448"/>
    </source>
</evidence>
<evidence type="ECO:0000256" key="1">
    <source>
        <dbReference type="ARBA" id="ARBA00003543"/>
    </source>
</evidence>
<accession>M4VFJ0</accession>
<dbReference type="HOGENOM" id="CLU_084338_2_1_7"/>
<comment type="subcellular location">
    <subcellularLocation>
        <location evidence="9">Cell membrane</location>
        <topology evidence="9">Peripheral membrane protein</topology>
    </subcellularLocation>
    <subcellularLocation>
        <location evidence="2">Endomembrane system</location>
        <topology evidence="2">Peripheral membrane protein</topology>
    </subcellularLocation>
</comment>
<dbReference type="KEGG" id="bex:A11Q_2605"/>
<evidence type="ECO:0000313" key="12">
    <source>
        <dbReference type="EMBL" id="AGH96821.1"/>
    </source>
</evidence>
<keyword evidence="13" id="KW-1185">Reference proteome</keyword>
<dbReference type="GO" id="GO:0005886">
    <property type="term" value="C:plasma membrane"/>
    <property type="evidence" value="ECO:0007669"/>
    <property type="project" value="UniProtKB-SubCell"/>
</dbReference>
<dbReference type="Gene3D" id="2.60.15.10">
    <property type="entry name" value="F0F1 ATP synthase delta/epsilon subunit, N-terminal"/>
    <property type="match status" value="1"/>
</dbReference>
<dbReference type="OrthoDB" id="9791445at2"/>
<keyword evidence="6 9" id="KW-0472">Membrane</keyword>
<dbReference type="GO" id="GO:0045259">
    <property type="term" value="C:proton-transporting ATP synthase complex"/>
    <property type="evidence" value="ECO:0007669"/>
    <property type="project" value="UniProtKB-KW"/>
</dbReference>
<evidence type="ECO:0000256" key="3">
    <source>
        <dbReference type="ARBA" id="ARBA00005712"/>
    </source>
</evidence>
<dbReference type="CDD" id="cd12152">
    <property type="entry name" value="F1-ATPase_delta"/>
    <property type="match status" value="1"/>
</dbReference>
<evidence type="ECO:0000313" key="13">
    <source>
        <dbReference type="Proteomes" id="UP000012040"/>
    </source>
</evidence>
<name>M4VFJ0_9BACT</name>
<evidence type="ECO:0000256" key="7">
    <source>
        <dbReference type="ARBA" id="ARBA00023196"/>
    </source>
</evidence>
<feature type="domain" description="ATP synthase F1 complex delta/epsilon subunit N-terminal" evidence="11">
    <location>
        <begin position="2"/>
        <end position="81"/>
    </location>
</feature>